<evidence type="ECO:0000313" key="6">
    <source>
        <dbReference type="Proteomes" id="UP000007947"/>
    </source>
</evidence>
<dbReference type="Pfam" id="PF11258">
    <property type="entry name" value="DUF3048"/>
    <property type="match status" value="1"/>
</dbReference>
<dbReference type="Pfam" id="PF17479">
    <property type="entry name" value="DUF3048_C"/>
    <property type="match status" value="1"/>
</dbReference>
<accession>F5XI09</accession>
<dbReference type="InterPro" id="IPR006311">
    <property type="entry name" value="TAT_signal"/>
</dbReference>
<evidence type="ECO:0000259" key="4">
    <source>
        <dbReference type="Pfam" id="PF17479"/>
    </source>
</evidence>
<evidence type="ECO:0000259" key="3">
    <source>
        <dbReference type="Pfam" id="PF11258"/>
    </source>
</evidence>
<dbReference type="KEGG" id="mph:MLP_26640"/>
<dbReference type="Proteomes" id="UP000007947">
    <property type="component" value="Chromosome"/>
</dbReference>
<dbReference type="HOGENOM" id="CLU_707518_0_0_11"/>
<dbReference type="AlphaFoldDB" id="F5XI09"/>
<dbReference type="EMBL" id="AP012204">
    <property type="protein sequence ID" value="BAK35678.1"/>
    <property type="molecule type" value="Genomic_DNA"/>
</dbReference>
<proteinExistence type="predicted"/>
<protein>
    <recommendedName>
        <fullName evidence="7">DUF3048 domain-containing protein</fullName>
    </recommendedName>
</protein>
<evidence type="ECO:0000313" key="5">
    <source>
        <dbReference type="EMBL" id="BAK35678.1"/>
    </source>
</evidence>
<keyword evidence="6" id="KW-1185">Reference proteome</keyword>
<keyword evidence="2" id="KW-1133">Transmembrane helix</keyword>
<dbReference type="SUPFAM" id="SSF159774">
    <property type="entry name" value="YerB-like"/>
    <property type="match status" value="1"/>
</dbReference>
<feature type="compositionally biased region" description="Pro residues" evidence="1">
    <location>
        <begin position="42"/>
        <end position="62"/>
    </location>
</feature>
<dbReference type="eggNOG" id="COG1470">
    <property type="taxonomic scope" value="Bacteria"/>
</dbReference>
<dbReference type="STRING" id="1032480.MLP_26640"/>
<dbReference type="OrthoDB" id="9779102at2"/>
<evidence type="ECO:0000256" key="1">
    <source>
        <dbReference type="SAM" id="MobiDB-lite"/>
    </source>
</evidence>
<dbReference type="InterPro" id="IPR035328">
    <property type="entry name" value="DUF3048_C"/>
</dbReference>
<gene>
    <name evidence="5" type="ordered locus">MLP_26640</name>
</gene>
<sequence length="390" mass="42796">MEGFMAKISRRTALLGLGGAGVAGIGALSFGLANHRKAPAATEPPPPPSPAPSTPTPTPTPTPKVDTRPRWPLTGVLLKDPEKAHHAAVAVKVPDNKYEHPQQGIDKADIVFVELEGYLDAQGHSGTRLVPVYHSKDAETVMPVRSIRPVDIPLLSPMDAIIGNTGAARWVINYVKHYRKHVEGMLSYMATRGTGSYGTDPSRVYTYQGQTYYDRATVCHPAVLRKQTKRFRKGPQQQYFPWASSAAEVSTTKGKKATKIKVPYKGDDYFMSYSYDAKTKRYKRSMPWGPHVMANGTRISVDNVLVIKANSHFGKIFRGGGHDEPLHDIINKKGTFYYANRGKYVTGIWKKGGVAEPFSFTLADGTPLKMATGQTFVELPDDKAKVRIGG</sequence>
<organism evidence="5 6">
    <name type="scientific">Microlunatus phosphovorus (strain ATCC 700054 / DSM 10555 / JCM 9379 / NBRC 101784 / NCIMB 13414 / VKM Ac-1990 / NM-1)</name>
    <dbReference type="NCBI Taxonomy" id="1032480"/>
    <lineage>
        <taxon>Bacteria</taxon>
        <taxon>Bacillati</taxon>
        <taxon>Actinomycetota</taxon>
        <taxon>Actinomycetes</taxon>
        <taxon>Propionibacteriales</taxon>
        <taxon>Propionibacteriaceae</taxon>
        <taxon>Microlunatus</taxon>
    </lineage>
</organism>
<feature type="region of interest" description="Disordered" evidence="1">
    <location>
        <begin position="36"/>
        <end position="70"/>
    </location>
</feature>
<evidence type="ECO:0008006" key="7">
    <source>
        <dbReference type="Google" id="ProtNLM"/>
    </source>
</evidence>
<name>F5XI09_MICPN</name>
<feature type="transmembrane region" description="Helical" evidence="2">
    <location>
        <begin position="12"/>
        <end position="33"/>
    </location>
</feature>
<dbReference type="Gene3D" id="3.50.90.10">
    <property type="entry name" value="YerB-like"/>
    <property type="match status" value="1"/>
</dbReference>
<dbReference type="PROSITE" id="PS51318">
    <property type="entry name" value="TAT"/>
    <property type="match status" value="1"/>
</dbReference>
<feature type="domain" description="DUF3048" evidence="3">
    <location>
        <begin position="73"/>
        <end position="206"/>
    </location>
</feature>
<feature type="domain" description="DUF3048" evidence="4">
    <location>
        <begin position="260"/>
        <end position="377"/>
    </location>
</feature>
<evidence type="ECO:0000256" key="2">
    <source>
        <dbReference type="SAM" id="Phobius"/>
    </source>
</evidence>
<keyword evidence="2" id="KW-0472">Membrane</keyword>
<dbReference type="InterPro" id="IPR021416">
    <property type="entry name" value="DUF3048_N"/>
</dbReference>
<keyword evidence="2" id="KW-0812">Transmembrane</keyword>
<reference evidence="5 6" key="1">
    <citation type="submission" date="2011-05" db="EMBL/GenBank/DDBJ databases">
        <title>Whole genome sequence of Microlunatus phosphovorus NM-1.</title>
        <authorList>
            <person name="Hosoyama A."/>
            <person name="Sasaki K."/>
            <person name="Harada T."/>
            <person name="Igarashi R."/>
            <person name="Kawakoshi A."/>
            <person name="Sasagawa M."/>
            <person name="Fukada J."/>
            <person name="Nakamura S."/>
            <person name="Katano Y."/>
            <person name="Hanada S."/>
            <person name="Kamagata Y."/>
            <person name="Nakamura N."/>
            <person name="Yamazaki S."/>
            <person name="Fujita N."/>
        </authorList>
    </citation>
    <scope>NUCLEOTIDE SEQUENCE [LARGE SCALE GENOMIC DNA]</scope>
    <source>
        <strain evidence="6">ATCC 700054 / DSM 10555 / JCM 9379 / NBRC 101784 / NCIMB 13414 / VKM Ac-1990 / NM-1</strain>
    </source>
</reference>
<dbReference type="InterPro" id="IPR023158">
    <property type="entry name" value="YerB-like_sf"/>
</dbReference>